<proteinExistence type="predicted"/>
<evidence type="ECO:0000256" key="1">
    <source>
        <dbReference type="SAM" id="MobiDB-lite"/>
    </source>
</evidence>
<comment type="caution">
    <text evidence="4">The sequence shown here is derived from an EMBL/GenBank/DDBJ whole genome shotgun (WGS) entry which is preliminary data.</text>
</comment>
<feature type="signal peptide" evidence="2">
    <location>
        <begin position="1"/>
        <end position="19"/>
    </location>
</feature>
<gene>
    <name evidence="4" type="ORF">Q9K02_02600</name>
</gene>
<organism evidence="4 5">
    <name type="scientific">Qipengyuania profundimaris</name>
    <dbReference type="NCBI Taxonomy" id="3067652"/>
    <lineage>
        <taxon>Bacteria</taxon>
        <taxon>Pseudomonadati</taxon>
        <taxon>Pseudomonadota</taxon>
        <taxon>Alphaproteobacteria</taxon>
        <taxon>Sphingomonadales</taxon>
        <taxon>Erythrobacteraceae</taxon>
        <taxon>Qipengyuania</taxon>
    </lineage>
</organism>
<dbReference type="Pfam" id="PF03544">
    <property type="entry name" value="TonB_C"/>
    <property type="match status" value="1"/>
</dbReference>
<feature type="domain" description="TonB C-terminal" evidence="3">
    <location>
        <begin position="36"/>
        <end position="132"/>
    </location>
</feature>
<feature type="chain" id="PRO_5047099822" evidence="2">
    <location>
        <begin position="20"/>
        <end position="165"/>
    </location>
</feature>
<evidence type="ECO:0000313" key="4">
    <source>
        <dbReference type="EMBL" id="MDP4574030.1"/>
    </source>
</evidence>
<dbReference type="RefSeq" id="WP_305931482.1">
    <property type="nucleotide sequence ID" value="NZ_JAVAIM010000001.1"/>
</dbReference>
<dbReference type="InterPro" id="IPR037682">
    <property type="entry name" value="TonB_C"/>
</dbReference>
<dbReference type="Proteomes" id="UP001240639">
    <property type="component" value="Unassembled WGS sequence"/>
</dbReference>
<evidence type="ECO:0000313" key="5">
    <source>
        <dbReference type="Proteomes" id="UP001240639"/>
    </source>
</evidence>
<accession>A0ABT9HLL0</accession>
<keyword evidence="5" id="KW-1185">Reference proteome</keyword>
<sequence>MNKLSIFAMSVAVTASLLATPLASQEIVVSPTSPSEFVDNVQKDLDRHLRQIRVSPQSAPSGAASVRFTAGVDGRPENVTIYRKSGSSQVDRASRRAVSRLSSLSPLPRGSANGQVIQANIIFANNEKQAERLSRQLAREESRRLASSPAERSVLALTVGGPPVS</sequence>
<dbReference type="Gene3D" id="3.30.1150.10">
    <property type="match status" value="1"/>
</dbReference>
<feature type="region of interest" description="Disordered" evidence="1">
    <location>
        <begin position="142"/>
        <end position="165"/>
    </location>
</feature>
<name>A0ABT9HLL0_9SPHN</name>
<keyword evidence="2" id="KW-0732">Signal</keyword>
<evidence type="ECO:0000259" key="3">
    <source>
        <dbReference type="PROSITE" id="PS52015"/>
    </source>
</evidence>
<dbReference type="EMBL" id="JAVAIM010000001">
    <property type="protein sequence ID" value="MDP4574030.1"/>
    <property type="molecule type" value="Genomic_DNA"/>
</dbReference>
<dbReference type="PROSITE" id="PS52015">
    <property type="entry name" value="TONB_CTD"/>
    <property type="match status" value="1"/>
</dbReference>
<reference evidence="4 5" key="1">
    <citation type="submission" date="2023-08" db="EMBL/GenBank/DDBJ databases">
        <title>genomic of G39.</title>
        <authorList>
            <person name="Wang Y."/>
        </authorList>
    </citation>
    <scope>NUCLEOTIDE SEQUENCE [LARGE SCALE GENOMIC DNA]</scope>
    <source>
        <strain evidence="4 5">G39</strain>
    </source>
</reference>
<dbReference type="SUPFAM" id="SSF74653">
    <property type="entry name" value="TolA/TonB C-terminal domain"/>
    <property type="match status" value="1"/>
</dbReference>
<evidence type="ECO:0000256" key="2">
    <source>
        <dbReference type="SAM" id="SignalP"/>
    </source>
</evidence>
<protein>
    <submittedName>
        <fullName evidence="4">Energy transducer TonB</fullName>
    </submittedName>
</protein>